<name>M1B9W1_SOLTU</name>
<dbReference type="InParanoid" id="M1B9W1"/>
<feature type="compositionally biased region" description="Basic and acidic residues" evidence="1">
    <location>
        <begin position="9"/>
        <end position="19"/>
    </location>
</feature>
<protein>
    <recommendedName>
        <fullName evidence="4">Gag-pol polyprotein</fullName>
    </recommendedName>
</protein>
<keyword evidence="3" id="KW-1185">Reference proteome</keyword>
<feature type="region of interest" description="Disordered" evidence="1">
    <location>
        <begin position="1"/>
        <end position="68"/>
    </location>
</feature>
<dbReference type="EnsemblPlants" id="PGSC0003DMT400040423">
    <property type="protein sequence ID" value="PGSC0003DMT400040423"/>
    <property type="gene ID" value="PGSC0003DMG400015651"/>
</dbReference>
<reference evidence="2" key="2">
    <citation type="submission" date="2015-06" db="UniProtKB">
        <authorList>
            <consortium name="EnsemblPlants"/>
        </authorList>
    </citation>
    <scope>IDENTIFICATION</scope>
    <source>
        <strain evidence="2">DM1-3 516 R44</strain>
    </source>
</reference>
<dbReference type="Gramene" id="PGSC0003DMT400040423">
    <property type="protein sequence ID" value="PGSC0003DMT400040423"/>
    <property type="gene ID" value="PGSC0003DMG400015651"/>
</dbReference>
<dbReference type="Proteomes" id="UP000011115">
    <property type="component" value="Unassembled WGS sequence"/>
</dbReference>
<evidence type="ECO:0000313" key="3">
    <source>
        <dbReference type="Proteomes" id="UP000011115"/>
    </source>
</evidence>
<dbReference type="AlphaFoldDB" id="M1B9W1"/>
<evidence type="ECO:0000313" key="2">
    <source>
        <dbReference type="EnsemblPlants" id="PGSC0003DMT400040423"/>
    </source>
</evidence>
<dbReference type="PaxDb" id="4113-PGSC0003DMT400040423"/>
<feature type="compositionally biased region" description="Polar residues" evidence="1">
    <location>
        <begin position="30"/>
        <end position="67"/>
    </location>
</feature>
<evidence type="ECO:0000256" key="1">
    <source>
        <dbReference type="SAM" id="MobiDB-lite"/>
    </source>
</evidence>
<dbReference type="HOGENOM" id="CLU_1734712_0_0_1"/>
<proteinExistence type="predicted"/>
<reference evidence="3" key="1">
    <citation type="journal article" date="2011" name="Nature">
        <title>Genome sequence and analysis of the tuber crop potato.</title>
        <authorList>
            <consortium name="The Potato Genome Sequencing Consortium"/>
        </authorList>
    </citation>
    <scope>NUCLEOTIDE SEQUENCE [LARGE SCALE GENOMIC DNA]</scope>
    <source>
        <strain evidence="3">cv. DM1-3 516 R44</strain>
    </source>
</reference>
<evidence type="ECO:0008006" key="4">
    <source>
        <dbReference type="Google" id="ProtNLM"/>
    </source>
</evidence>
<sequence>MNNQNNQQVERDKLREIAKVNKKARIGNYKYSQQKSGGGNHSQFRQDQNSRAPGSKSQGSVSGNRTYPTCPKCGQLAVRGLCPWIKAPFNQPLKQITADQNGPSFDPQSIGLNIGEGRQPVTGKLLIWPTSYGHKSQHKRNYVSHDLLYDR</sequence>
<organism evidence="2 3">
    <name type="scientific">Solanum tuberosum</name>
    <name type="common">Potato</name>
    <dbReference type="NCBI Taxonomy" id="4113"/>
    <lineage>
        <taxon>Eukaryota</taxon>
        <taxon>Viridiplantae</taxon>
        <taxon>Streptophyta</taxon>
        <taxon>Embryophyta</taxon>
        <taxon>Tracheophyta</taxon>
        <taxon>Spermatophyta</taxon>
        <taxon>Magnoliopsida</taxon>
        <taxon>eudicotyledons</taxon>
        <taxon>Gunneridae</taxon>
        <taxon>Pentapetalae</taxon>
        <taxon>asterids</taxon>
        <taxon>lamiids</taxon>
        <taxon>Solanales</taxon>
        <taxon>Solanaceae</taxon>
        <taxon>Solanoideae</taxon>
        <taxon>Solaneae</taxon>
        <taxon>Solanum</taxon>
    </lineage>
</organism>
<accession>M1B9W1</accession>